<dbReference type="eggNOG" id="ENOG502SKGI">
    <property type="taxonomic scope" value="Eukaryota"/>
</dbReference>
<accession>K0SAB8</accession>
<dbReference type="OMA" id="RIEWADE"/>
<dbReference type="SUPFAM" id="SSF82199">
    <property type="entry name" value="SET domain"/>
    <property type="match status" value="2"/>
</dbReference>
<reference evidence="2 3" key="1">
    <citation type="journal article" date="2012" name="Genome Biol.">
        <title>Genome and low-iron response of an oceanic diatom adapted to chronic iron limitation.</title>
        <authorList>
            <person name="Lommer M."/>
            <person name="Specht M."/>
            <person name="Roy A.S."/>
            <person name="Kraemer L."/>
            <person name="Andreson R."/>
            <person name="Gutowska M.A."/>
            <person name="Wolf J."/>
            <person name="Bergner S.V."/>
            <person name="Schilhabel M.B."/>
            <person name="Klostermeier U.C."/>
            <person name="Beiko R.G."/>
            <person name="Rosenstiel P."/>
            <person name="Hippler M."/>
            <person name="Laroche J."/>
        </authorList>
    </citation>
    <scope>NUCLEOTIDE SEQUENCE [LARGE SCALE GENOMIC DNA]</scope>
    <source>
        <strain evidence="2 3">CCMP1005</strain>
    </source>
</reference>
<evidence type="ECO:0000259" key="1">
    <source>
        <dbReference type="PROSITE" id="PS50280"/>
    </source>
</evidence>
<dbReference type="Pfam" id="PF00856">
    <property type="entry name" value="SET"/>
    <property type="match status" value="1"/>
</dbReference>
<name>K0SAB8_THAOC</name>
<dbReference type="Proteomes" id="UP000266841">
    <property type="component" value="Unassembled WGS sequence"/>
</dbReference>
<keyword evidence="3" id="KW-1185">Reference proteome</keyword>
<dbReference type="EMBL" id="AGNL01019074">
    <property type="protein sequence ID" value="EJK62170.1"/>
    <property type="molecule type" value="Genomic_DNA"/>
</dbReference>
<proteinExistence type="predicted"/>
<organism evidence="2 3">
    <name type="scientific">Thalassiosira oceanica</name>
    <name type="common">Marine diatom</name>
    <dbReference type="NCBI Taxonomy" id="159749"/>
    <lineage>
        <taxon>Eukaryota</taxon>
        <taxon>Sar</taxon>
        <taxon>Stramenopiles</taxon>
        <taxon>Ochrophyta</taxon>
        <taxon>Bacillariophyta</taxon>
        <taxon>Coscinodiscophyceae</taxon>
        <taxon>Thalassiosirophycidae</taxon>
        <taxon>Thalassiosirales</taxon>
        <taxon>Thalassiosiraceae</taxon>
        <taxon>Thalassiosira</taxon>
    </lineage>
</organism>
<evidence type="ECO:0000313" key="2">
    <source>
        <dbReference type="EMBL" id="EJK62170.1"/>
    </source>
</evidence>
<sequence>MQNVVAAWRGASGGSQPASRDDAAKMTIVMNSRLFRAPLTTIVVIGRLAFPASSDDVDEHSQCRLYLAQSTIPGAGLGIYTGIDVGMGEQIAESDIVVPLADQEWHQMGAGELDYNFMWNEYSWELSELTTTDLVDGSALVLGTGCMPNCDFSQINAYEDEEERIYEGLDRARDPGAGAFTGWHNQKMLAQKPIPAGGEIFVDYGEFWFTSRADTQPGMAEVPLQSSYVKADDFLRRFKNISTKFQTSENPSLTRDLWDVIKSIKFSTRSNNALPLTFEDLQAASTIGAAESRRHYTVRSLEWLETNGRCMDNIYPAKSNIHQAGRGAFASRFISKGGLVAPGPLLHIPNRTSLNMYNVNLETGMPFELITTQLITNYCFAHSESTLLLCPYTSPSAYINHNSDHANVRIEWADESTPKHYSFWLDESIDFLKSMAHVGLSVNFVATRDIHPGEEVFLDYGDEWQQAWEEHVRTWKPPPDAESFVSAHEMERDRSAPLRTVEEQQDDPYPSNMAFYCHYQYSPDFGPGPWEFENFWMDLDLYPCKIIERTDGSDGDRGSQITDAFTYAVQFLDESELDAEPGYKAQQLIPAGEEHIVTKFFLNLGEIYADGRSPKILSGFVY</sequence>
<protein>
    <recommendedName>
        <fullName evidence="1">SET domain-containing protein</fullName>
    </recommendedName>
</protein>
<dbReference type="InterPro" id="IPR001214">
    <property type="entry name" value="SET_dom"/>
</dbReference>
<evidence type="ECO:0000313" key="3">
    <source>
        <dbReference type="Proteomes" id="UP000266841"/>
    </source>
</evidence>
<comment type="caution">
    <text evidence="2">The sequence shown here is derived from an EMBL/GenBank/DDBJ whole genome shotgun (WGS) entry which is preliminary data.</text>
</comment>
<dbReference type="OrthoDB" id="41722at2759"/>
<dbReference type="InterPro" id="IPR046341">
    <property type="entry name" value="SET_dom_sf"/>
</dbReference>
<dbReference type="AlphaFoldDB" id="K0SAB8"/>
<gene>
    <name evidence="2" type="ORF">THAOC_17232</name>
</gene>
<feature type="domain" description="SET" evidence="1">
    <location>
        <begin position="312"/>
        <end position="461"/>
    </location>
</feature>
<dbReference type="PROSITE" id="PS50280">
    <property type="entry name" value="SET"/>
    <property type="match status" value="1"/>
</dbReference>
<dbReference type="Gene3D" id="2.170.270.10">
    <property type="entry name" value="SET domain"/>
    <property type="match status" value="2"/>
</dbReference>